<feature type="transmembrane region" description="Helical" evidence="14">
    <location>
        <begin position="180"/>
        <end position="200"/>
    </location>
</feature>
<feature type="transmembrane region" description="Helical" evidence="14">
    <location>
        <begin position="123"/>
        <end position="139"/>
    </location>
</feature>
<evidence type="ECO:0000256" key="6">
    <source>
        <dbReference type="ARBA" id="ARBA00022824"/>
    </source>
</evidence>
<feature type="transmembrane region" description="Helical" evidence="14">
    <location>
        <begin position="268"/>
        <end position="286"/>
    </location>
</feature>
<sequence length="529" mass="60794">MSGGKKYFLRQRRKPSVDMTTTQPASSDDHQALEHLRAARVESESEDGFVSPATKAKVEKAVYATARKRMQTRQQTVTTTTTSDAPELPSPRLDTLSFNMFRAAQGNEAVEDMLLFREQPRQVFVLFCMVLAVSYYSYTHDSDDMVVNVRTGFFAGVLIFLVYCFLQTRDSLMVRPHPGLWRVVHGCSVIYLLLLAALSVQNRAGGITSMQFFFPEVGATKKLTPKGAKLECEINGESIYRGVSSIWFLAHVTGWWGKMCMFRDWRFCWVLSIAFEILELALQFVIPDFQECWWDSLFMDLFGANLVGMALGHLTLKLFSTKSYDWSGKKEEKMGTLRFALSQFTPISWSQYHWEVFSSFKRFVQVVFALIVCLQAELNAFFLINTLTIPKESNFNAYRLSLMFLVGIQASAEYYEFLSNPDCWRLGQNAWMMLSISIFEVLVWLKFSHGVLFQDPPPAHVLYPILSFVIMFGIWMVLFFTQKRPRPTRVKRSGSRTSNGEEIVTWGKLDVLFWVSFTPLLLLTSQWAY</sequence>
<feature type="region of interest" description="Disordered" evidence="13">
    <location>
        <begin position="1"/>
        <end position="50"/>
    </location>
</feature>
<proteinExistence type="predicted"/>
<keyword evidence="5 14" id="KW-0812">Transmembrane</keyword>
<comment type="pathway">
    <text evidence="2">Lipid metabolism.</text>
</comment>
<dbReference type="InterPro" id="IPR004277">
    <property type="entry name" value="PSS"/>
</dbReference>
<evidence type="ECO:0000256" key="1">
    <source>
        <dbReference type="ARBA" id="ARBA00004477"/>
    </source>
</evidence>
<evidence type="ECO:0000256" key="5">
    <source>
        <dbReference type="ARBA" id="ARBA00022692"/>
    </source>
</evidence>
<feature type="transmembrane region" description="Helical" evidence="14">
    <location>
        <begin position="298"/>
        <end position="319"/>
    </location>
</feature>
<name>A0A8K1FE31_PYTOL</name>
<keyword evidence="7 14" id="KW-1133">Transmembrane helix</keyword>
<protein>
    <recommendedName>
        <fullName evidence="17">Phosphatidylserine synthase</fullName>
    </recommendedName>
</protein>
<dbReference type="AlphaFoldDB" id="A0A8K1FE31"/>
<evidence type="ECO:0000256" key="4">
    <source>
        <dbReference type="ARBA" id="ARBA00022679"/>
    </source>
</evidence>
<dbReference type="PANTHER" id="PTHR15362">
    <property type="entry name" value="PHOSPHATIDYLINOSITOL SYNTHASE"/>
    <property type="match status" value="1"/>
</dbReference>
<organism evidence="15 16">
    <name type="scientific">Pythium oligandrum</name>
    <name type="common">Mycoparasitic fungus</name>
    <dbReference type="NCBI Taxonomy" id="41045"/>
    <lineage>
        <taxon>Eukaryota</taxon>
        <taxon>Sar</taxon>
        <taxon>Stramenopiles</taxon>
        <taxon>Oomycota</taxon>
        <taxon>Peronosporomycetes</taxon>
        <taxon>Pythiales</taxon>
        <taxon>Pythiaceae</taxon>
        <taxon>Pythium</taxon>
    </lineage>
</organism>
<keyword evidence="6" id="KW-0256">Endoplasmic reticulum</keyword>
<comment type="subcellular location">
    <subcellularLocation>
        <location evidence="1">Endoplasmic reticulum membrane</location>
        <topology evidence="1">Multi-pass membrane protein</topology>
    </subcellularLocation>
</comment>
<feature type="compositionally biased region" description="Basic and acidic residues" evidence="13">
    <location>
        <begin position="27"/>
        <end position="43"/>
    </location>
</feature>
<feature type="transmembrane region" description="Helical" evidence="14">
    <location>
        <begin position="461"/>
        <end position="482"/>
    </location>
</feature>
<comment type="caution">
    <text evidence="15">The sequence shown here is derived from an EMBL/GenBank/DDBJ whole genome shotgun (WGS) entry which is preliminary data.</text>
</comment>
<keyword evidence="9 14" id="KW-0472">Membrane</keyword>
<feature type="transmembrane region" description="Helical" evidence="14">
    <location>
        <begin position="363"/>
        <end position="384"/>
    </location>
</feature>
<dbReference type="GO" id="GO:0106245">
    <property type="term" value="F:L-serine-phosphatidylethanolamine phosphatidyltransferase activity"/>
    <property type="evidence" value="ECO:0007669"/>
    <property type="project" value="InterPro"/>
</dbReference>
<evidence type="ECO:0000256" key="14">
    <source>
        <dbReference type="SAM" id="Phobius"/>
    </source>
</evidence>
<dbReference type="GO" id="GO:0006659">
    <property type="term" value="P:phosphatidylserine biosynthetic process"/>
    <property type="evidence" value="ECO:0007669"/>
    <property type="project" value="InterPro"/>
</dbReference>
<gene>
    <name evidence="15" type="ORF">Poli38472_007141</name>
</gene>
<evidence type="ECO:0000256" key="9">
    <source>
        <dbReference type="ARBA" id="ARBA00023136"/>
    </source>
</evidence>
<evidence type="ECO:0000256" key="3">
    <source>
        <dbReference type="ARBA" id="ARBA00022516"/>
    </source>
</evidence>
<feature type="compositionally biased region" description="Low complexity" evidence="13">
    <location>
        <begin position="72"/>
        <end position="82"/>
    </location>
</feature>
<comment type="pathway">
    <text evidence="12">Phospholipid metabolism.</text>
</comment>
<evidence type="ECO:0000256" key="8">
    <source>
        <dbReference type="ARBA" id="ARBA00023098"/>
    </source>
</evidence>
<keyword evidence="10" id="KW-0594">Phospholipid biosynthesis</keyword>
<accession>A0A8K1FE31</accession>
<evidence type="ECO:0000256" key="12">
    <source>
        <dbReference type="ARBA" id="ARBA00025707"/>
    </source>
</evidence>
<dbReference type="Proteomes" id="UP000794436">
    <property type="component" value="Unassembled WGS sequence"/>
</dbReference>
<evidence type="ECO:0000256" key="10">
    <source>
        <dbReference type="ARBA" id="ARBA00023209"/>
    </source>
</evidence>
<keyword evidence="11" id="KW-1208">Phospholipid metabolism</keyword>
<evidence type="ECO:0000313" key="15">
    <source>
        <dbReference type="EMBL" id="TMW58996.1"/>
    </source>
</evidence>
<dbReference type="PANTHER" id="PTHR15362:SF7">
    <property type="entry name" value="PHOSPHATIDYLSERINE SYNTHASE 2"/>
    <property type="match status" value="1"/>
</dbReference>
<dbReference type="OrthoDB" id="6614653at2759"/>
<evidence type="ECO:0000256" key="7">
    <source>
        <dbReference type="ARBA" id="ARBA00022989"/>
    </source>
</evidence>
<feature type="region of interest" description="Disordered" evidence="13">
    <location>
        <begin position="69"/>
        <end position="89"/>
    </location>
</feature>
<evidence type="ECO:0000256" key="2">
    <source>
        <dbReference type="ARBA" id="ARBA00005189"/>
    </source>
</evidence>
<keyword evidence="8" id="KW-0443">Lipid metabolism</keyword>
<evidence type="ECO:0000256" key="13">
    <source>
        <dbReference type="SAM" id="MobiDB-lite"/>
    </source>
</evidence>
<feature type="transmembrane region" description="Helical" evidence="14">
    <location>
        <begin position="151"/>
        <end position="168"/>
    </location>
</feature>
<reference evidence="15" key="1">
    <citation type="submission" date="2019-03" db="EMBL/GenBank/DDBJ databases">
        <title>Long read genome sequence of the mycoparasitic Pythium oligandrum ATCC 38472 isolated from sugarbeet rhizosphere.</title>
        <authorList>
            <person name="Gaulin E."/>
        </authorList>
    </citation>
    <scope>NUCLEOTIDE SEQUENCE</scope>
    <source>
        <strain evidence="15">ATCC 38472_TT</strain>
    </source>
</reference>
<keyword evidence="3" id="KW-0444">Lipid biosynthesis</keyword>
<dbReference type="EMBL" id="SPLM01000110">
    <property type="protein sequence ID" value="TMW58996.1"/>
    <property type="molecule type" value="Genomic_DNA"/>
</dbReference>
<keyword evidence="16" id="KW-1185">Reference proteome</keyword>
<dbReference type="GO" id="GO:0005789">
    <property type="term" value="C:endoplasmic reticulum membrane"/>
    <property type="evidence" value="ECO:0007669"/>
    <property type="project" value="UniProtKB-SubCell"/>
</dbReference>
<dbReference type="Pfam" id="PF03034">
    <property type="entry name" value="PSS"/>
    <property type="match status" value="1"/>
</dbReference>
<evidence type="ECO:0008006" key="17">
    <source>
        <dbReference type="Google" id="ProtNLM"/>
    </source>
</evidence>
<keyword evidence="4" id="KW-0808">Transferase</keyword>
<evidence type="ECO:0000313" key="16">
    <source>
        <dbReference type="Proteomes" id="UP000794436"/>
    </source>
</evidence>
<evidence type="ECO:0000256" key="11">
    <source>
        <dbReference type="ARBA" id="ARBA00023264"/>
    </source>
</evidence>